<dbReference type="AlphaFoldDB" id="A0A0F4GI36"/>
<feature type="domain" description="Metaxin glutathione S-transferase" evidence="1">
    <location>
        <begin position="237"/>
        <end position="303"/>
    </location>
</feature>
<dbReference type="InterPro" id="IPR012336">
    <property type="entry name" value="Thioredoxin-like_fold"/>
</dbReference>
<evidence type="ECO:0008006" key="5">
    <source>
        <dbReference type="Google" id="ProtNLM"/>
    </source>
</evidence>
<gene>
    <name evidence="3" type="ORF">TI39_contig1008g00013</name>
</gene>
<proteinExistence type="predicted"/>
<dbReference type="GO" id="GO:0001401">
    <property type="term" value="C:SAM complex"/>
    <property type="evidence" value="ECO:0007669"/>
    <property type="project" value="TreeGrafter"/>
</dbReference>
<sequence length="310" mass="35095">MTVGSTIMEESNSQPVADRRVTPAAKKFSIFDVPAPLRELFTRFPLYTYDANELAFSAPTRRTEHSFHIFSTTEDAANGRPSFNPGCLKWQTFLRFVDLPVRLVPSSNHASPSGALPFLQPALSSPESSPVPPVPSNKLKKWLAAQKLGQNIGEVEDLRYEAYASLLDNRIRKAWLYQLYLAPENSPLVHRLYVAPCSSQRFVQMSIAQQLRTAAEAELVKSAATNIVSAPDLIREADEAFESLSTLLGKERWFFGQAEAGLFDASVFAYTHLLLEERLGWRRNPLEEVLQRWPNLVWHRDRVVVRYFEG</sequence>
<evidence type="ECO:0000313" key="4">
    <source>
        <dbReference type="Proteomes" id="UP000033647"/>
    </source>
</evidence>
<evidence type="ECO:0000259" key="2">
    <source>
        <dbReference type="Pfam" id="PF17172"/>
    </source>
</evidence>
<dbReference type="STRING" id="1047168.A0A0F4GI36"/>
<dbReference type="PANTHER" id="PTHR12289:SF44">
    <property type="entry name" value="OUTER MEMBRANE PROTEIN (SAM35), PUTATIVE (AFU_ORTHOLOGUE AFUA_1G13180)-RELATED"/>
    <property type="match status" value="1"/>
</dbReference>
<accession>A0A0F4GI36</accession>
<evidence type="ECO:0000313" key="3">
    <source>
        <dbReference type="EMBL" id="KJX95840.1"/>
    </source>
</evidence>
<comment type="caution">
    <text evidence="3">The sequence shown here is derived from an EMBL/GenBank/DDBJ whole genome shotgun (WGS) entry which is preliminary data.</text>
</comment>
<organism evidence="3 4">
    <name type="scientific">Zymoseptoria brevis</name>
    <dbReference type="NCBI Taxonomy" id="1047168"/>
    <lineage>
        <taxon>Eukaryota</taxon>
        <taxon>Fungi</taxon>
        <taxon>Dikarya</taxon>
        <taxon>Ascomycota</taxon>
        <taxon>Pezizomycotina</taxon>
        <taxon>Dothideomycetes</taxon>
        <taxon>Dothideomycetidae</taxon>
        <taxon>Mycosphaerellales</taxon>
        <taxon>Mycosphaerellaceae</taxon>
        <taxon>Zymoseptoria</taxon>
    </lineage>
</organism>
<dbReference type="InterPro" id="IPR033468">
    <property type="entry name" value="Metaxin_GST"/>
</dbReference>
<reference evidence="3 4" key="1">
    <citation type="submission" date="2015-03" db="EMBL/GenBank/DDBJ databases">
        <title>RNA-seq based gene annotation and comparative genomics of four Zymoseptoria species reveal species-specific pathogenicity related genes and transposable element activity.</title>
        <authorList>
            <person name="Grandaubert J."/>
            <person name="Bhattacharyya A."/>
            <person name="Stukenbrock E.H."/>
        </authorList>
    </citation>
    <scope>NUCLEOTIDE SEQUENCE [LARGE SCALE GENOMIC DNA]</scope>
    <source>
        <strain evidence="3 4">Zb18110</strain>
    </source>
</reference>
<name>A0A0F4GI36_9PEZI</name>
<dbReference type="Pfam" id="PF17171">
    <property type="entry name" value="GST_C_6"/>
    <property type="match status" value="1"/>
</dbReference>
<dbReference type="PANTHER" id="PTHR12289">
    <property type="entry name" value="METAXIN RELATED"/>
    <property type="match status" value="1"/>
</dbReference>
<dbReference type="InterPro" id="IPR050931">
    <property type="entry name" value="Mito_Protein_Transport_Metaxin"/>
</dbReference>
<protein>
    <recommendedName>
        <fullName evidence="5">Mitochondrial outer membrane protein</fullName>
    </recommendedName>
</protein>
<dbReference type="Proteomes" id="UP000033647">
    <property type="component" value="Unassembled WGS sequence"/>
</dbReference>
<dbReference type="GO" id="GO:0007005">
    <property type="term" value="P:mitochondrion organization"/>
    <property type="evidence" value="ECO:0007669"/>
    <property type="project" value="TreeGrafter"/>
</dbReference>
<dbReference type="OrthoDB" id="198787at2759"/>
<dbReference type="Pfam" id="PF17172">
    <property type="entry name" value="GST_N_4"/>
    <property type="match status" value="1"/>
</dbReference>
<keyword evidence="4" id="KW-1185">Reference proteome</keyword>
<feature type="domain" description="Thioredoxin-like fold" evidence="2">
    <location>
        <begin position="85"/>
        <end position="185"/>
    </location>
</feature>
<dbReference type="EMBL" id="LAFY01000999">
    <property type="protein sequence ID" value="KJX95840.1"/>
    <property type="molecule type" value="Genomic_DNA"/>
</dbReference>
<evidence type="ECO:0000259" key="1">
    <source>
        <dbReference type="Pfam" id="PF17171"/>
    </source>
</evidence>